<reference evidence="1" key="1">
    <citation type="journal article" date="2015" name="Nature">
        <title>Complex archaea that bridge the gap between prokaryotes and eukaryotes.</title>
        <authorList>
            <person name="Spang A."/>
            <person name="Saw J.H."/>
            <person name="Jorgensen S.L."/>
            <person name="Zaremba-Niedzwiedzka K."/>
            <person name="Martijn J."/>
            <person name="Lind A.E."/>
            <person name="van Eijk R."/>
            <person name="Schleper C."/>
            <person name="Guy L."/>
            <person name="Ettema T.J."/>
        </authorList>
    </citation>
    <scope>NUCLEOTIDE SEQUENCE</scope>
</reference>
<protein>
    <recommendedName>
        <fullName evidence="2">CobQ/CobB/MinD/ParA nucleotide binding domain-containing protein</fullName>
    </recommendedName>
</protein>
<evidence type="ECO:0008006" key="2">
    <source>
        <dbReference type="Google" id="ProtNLM"/>
    </source>
</evidence>
<organism evidence="1">
    <name type="scientific">marine sediment metagenome</name>
    <dbReference type="NCBI Taxonomy" id="412755"/>
    <lineage>
        <taxon>unclassified sequences</taxon>
        <taxon>metagenomes</taxon>
        <taxon>ecological metagenomes</taxon>
    </lineage>
</organism>
<proteinExistence type="predicted"/>
<sequence length="79" mass="8616">MPQGTKHQSHNVTKLLNIGDSGAGKTSALACLADAGYRLIIADFDNGLDILIKIIKKKNAKALENLYYETFTDEMQMSG</sequence>
<name>A0A0F9AJ46_9ZZZZ</name>
<evidence type="ECO:0000313" key="1">
    <source>
        <dbReference type="EMBL" id="KKK98315.1"/>
    </source>
</evidence>
<dbReference type="AlphaFoldDB" id="A0A0F9AJ46"/>
<comment type="caution">
    <text evidence="1">The sequence shown here is derived from an EMBL/GenBank/DDBJ whole genome shotgun (WGS) entry which is preliminary data.</text>
</comment>
<gene>
    <name evidence="1" type="ORF">LCGC14_2644000</name>
</gene>
<dbReference type="EMBL" id="LAZR01045670">
    <property type="protein sequence ID" value="KKK98315.1"/>
    <property type="molecule type" value="Genomic_DNA"/>
</dbReference>
<accession>A0A0F9AJ46</accession>
<feature type="non-terminal residue" evidence="1">
    <location>
        <position position="79"/>
    </location>
</feature>